<evidence type="ECO:0000256" key="3">
    <source>
        <dbReference type="ARBA" id="ARBA00022558"/>
    </source>
</evidence>
<evidence type="ECO:0000313" key="13">
    <source>
        <dbReference type="Proteomes" id="UP000069914"/>
    </source>
</evidence>
<gene>
    <name evidence="12" type="ORF">ACZ76_01265</name>
</gene>
<protein>
    <submittedName>
        <fullName evidence="12">Fimbrial assembly protein</fullName>
    </submittedName>
</protein>
<name>A0ABM5U908_YERAE</name>
<dbReference type="PRINTS" id="PR00969">
    <property type="entry name" value="CHAPERONPILI"/>
</dbReference>
<evidence type="ECO:0000313" key="12">
    <source>
        <dbReference type="EMBL" id="AKP32280.1"/>
    </source>
</evidence>
<dbReference type="PANTHER" id="PTHR30251:SF2">
    <property type="entry name" value="FIMBRIAL CHAPERONE YADV-RELATED"/>
    <property type="match status" value="1"/>
</dbReference>
<dbReference type="SUPFAM" id="SSF49584">
    <property type="entry name" value="Periplasmic chaperone C-domain"/>
    <property type="match status" value="1"/>
</dbReference>
<dbReference type="InterPro" id="IPR050643">
    <property type="entry name" value="Periplasmic_pilus_chap"/>
</dbReference>
<evidence type="ECO:0000256" key="6">
    <source>
        <dbReference type="ARBA" id="ARBA00023186"/>
    </source>
</evidence>
<evidence type="ECO:0000256" key="4">
    <source>
        <dbReference type="ARBA" id="ARBA00022729"/>
    </source>
</evidence>
<dbReference type="Gene3D" id="2.60.40.10">
    <property type="entry name" value="Immunoglobulins"/>
    <property type="match status" value="2"/>
</dbReference>
<evidence type="ECO:0000256" key="2">
    <source>
        <dbReference type="ARBA" id="ARBA00007399"/>
    </source>
</evidence>
<keyword evidence="5" id="KW-0574">Periplasm</keyword>
<evidence type="ECO:0000259" key="11">
    <source>
        <dbReference type="Pfam" id="PF02753"/>
    </source>
</evidence>
<evidence type="ECO:0000256" key="8">
    <source>
        <dbReference type="RuleBase" id="RU003918"/>
    </source>
</evidence>
<dbReference type="Pfam" id="PF00345">
    <property type="entry name" value="PapD_N"/>
    <property type="match status" value="1"/>
</dbReference>
<comment type="similarity">
    <text evidence="2 8">Belongs to the periplasmic pilus chaperone family.</text>
</comment>
<evidence type="ECO:0000256" key="9">
    <source>
        <dbReference type="SAM" id="SignalP"/>
    </source>
</evidence>
<keyword evidence="7" id="KW-0393">Immunoglobulin domain</keyword>
<evidence type="ECO:0000256" key="5">
    <source>
        <dbReference type="ARBA" id="ARBA00022764"/>
    </source>
</evidence>
<dbReference type="EMBL" id="CP011975">
    <property type="protein sequence ID" value="AKP32280.1"/>
    <property type="molecule type" value="Genomic_DNA"/>
</dbReference>
<dbReference type="PANTHER" id="PTHR30251">
    <property type="entry name" value="PILUS ASSEMBLY CHAPERONE"/>
    <property type="match status" value="1"/>
</dbReference>
<organism evidence="12 13">
    <name type="scientific">Yersinia aleksiciae</name>
    <dbReference type="NCBI Taxonomy" id="263819"/>
    <lineage>
        <taxon>Bacteria</taxon>
        <taxon>Pseudomonadati</taxon>
        <taxon>Pseudomonadota</taxon>
        <taxon>Gammaproteobacteria</taxon>
        <taxon>Enterobacterales</taxon>
        <taxon>Yersiniaceae</taxon>
        <taxon>Yersinia</taxon>
    </lineage>
</organism>
<dbReference type="Proteomes" id="UP000069914">
    <property type="component" value="Chromosome"/>
</dbReference>
<keyword evidence="13" id="KW-1185">Reference proteome</keyword>
<dbReference type="InterPro" id="IPR016148">
    <property type="entry name" value="Pili_assmbl_chaperone_C"/>
</dbReference>
<dbReference type="InterPro" id="IPR018046">
    <property type="entry name" value="Pili_assmbl_chaperone_CS"/>
</dbReference>
<dbReference type="RefSeq" id="WP_048616087.1">
    <property type="nucleotide sequence ID" value="NZ_CABMLM010000001.1"/>
</dbReference>
<dbReference type="Pfam" id="PF02753">
    <property type="entry name" value="PapD_C"/>
    <property type="match status" value="1"/>
</dbReference>
<reference evidence="12 13" key="1">
    <citation type="journal article" date="2015" name="Genome Announc.">
        <title>De Novo Genome Sequence of Yersinia aleksiciae Y159T.</title>
        <authorList>
            <person name="Sprague L.D."/>
            <person name="Neubauer H."/>
        </authorList>
    </citation>
    <scope>NUCLEOTIDE SEQUENCE [LARGE SCALE GENOMIC DNA]</scope>
    <source>
        <strain evidence="12 13">159</strain>
    </source>
</reference>
<dbReference type="InterPro" id="IPR036316">
    <property type="entry name" value="Pili_assmbl_chap_C_dom_sf"/>
</dbReference>
<dbReference type="GeneID" id="61901018"/>
<keyword evidence="3" id="KW-1029">Fimbrium biogenesis</keyword>
<accession>A0ABM5U908</accession>
<proteinExistence type="inferred from homology"/>
<dbReference type="InterPro" id="IPR013783">
    <property type="entry name" value="Ig-like_fold"/>
</dbReference>
<feature type="chain" id="PRO_5045114338" evidence="9">
    <location>
        <begin position="24"/>
        <end position="247"/>
    </location>
</feature>
<evidence type="ECO:0000256" key="7">
    <source>
        <dbReference type="ARBA" id="ARBA00023319"/>
    </source>
</evidence>
<keyword evidence="6 8" id="KW-0143">Chaperone</keyword>
<evidence type="ECO:0000259" key="10">
    <source>
        <dbReference type="Pfam" id="PF00345"/>
    </source>
</evidence>
<sequence length="247" mass="27603">MRRIFVTAFTLLTLLVATTVAHAEVMIGGTRVIYDEKQREAVVKVSNTGDMPVLLQAWIDKGDINARPDTIKVPFSVTPPVVRLDPKRDQTIRLFRTGTGLAADRETLFWFNLLEIPPKPTKSVNGDDNKLQLAFRTRIKMFYRPAGLTIPFEQATQHLTFSMKGNQLVIKNASPYYITFRKIELRASKEGLVLANLSKTNNKMVAPLGEISLSVAAKGLINNTTQVFYSIINDQGGEVLVIQKLTQ</sequence>
<evidence type="ECO:0000256" key="1">
    <source>
        <dbReference type="ARBA" id="ARBA00004418"/>
    </source>
</evidence>
<dbReference type="PROSITE" id="PS00635">
    <property type="entry name" value="PILI_CHAPERONE"/>
    <property type="match status" value="1"/>
</dbReference>
<keyword evidence="4 9" id="KW-0732">Signal</keyword>
<dbReference type="InterPro" id="IPR008962">
    <property type="entry name" value="PapD-like_sf"/>
</dbReference>
<comment type="subcellular location">
    <subcellularLocation>
        <location evidence="1 8">Periplasm</location>
    </subcellularLocation>
</comment>
<feature type="domain" description="Pili assembly chaperone N-terminal" evidence="10">
    <location>
        <begin position="25"/>
        <end position="148"/>
    </location>
</feature>
<dbReference type="InterPro" id="IPR001829">
    <property type="entry name" value="Pili_assmbl_chaperone_bac"/>
</dbReference>
<dbReference type="SUPFAM" id="SSF49354">
    <property type="entry name" value="PapD-like"/>
    <property type="match status" value="1"/>
</dbReference>
<dbReference type="InterPro" id="IPR016147">
    <property type="entry name" value="Pili_assmbl_chaperone_N"/>
</dbReference>
<feature type="domain" description="Pili assembly chaperone C-terminal" evidence="11">
    <location>
        <begin position="170"/>
        <end position="239"/>
    </location>
</feature>
<feature type="signal peptide" evidence="9">
    <location>
        <begin position="1"/>
        <end position="23"/>
    </location>
</feature>